<feature type="region of interest" description="Disordered" evidence="1">
    <location>
        <begin position="142"/>
        <end position="203"/>
    </location>
</feature>
<feature type="compositionally biased region" description="Polar residues" evidence="1">
    <location>
        <begin position="176"/>
        <end position="198"/>
    </location>
</feature>
<dbReference type="Pfam" id="PF03004">
    <property type="entry name" value="Transposase_24"/>
    <property type="match status" value="1"/>
</dbReference>
<dbReference type="PANTHER" id="PTHR33018:SF31">
    <property type="entry name" value="TRANSPOSASE, PTTA_EN_SPM, PLANT"/>
    <property type="match status" value="1"/>
</dbReference>
<accession>A0A5N5H8P4</accession>
<gene>
    <name evidence="2" type="ORF">D8674_024674</name>
</gene>
<dbReference type="AlphaFoldDB" id="A0A5N5H8P4"/>
<keyword evidence="3" id="KW-1185">Reference proteome</keyword>
<name>A0A5N5H8P4_9ROSA</name>
<dbReference type="InterPro" id="IPR004252">
    <property type="entry name" value="Probable_transposase_24"/>
</dbReference>
<comment type="caution">
    <text evidence="2">The sequence shown here is derived from an EMBL/GenBank/DDBJ whole genome shotgun (WGS) entry which is preliminary data.</text>
</comment>
<dbReference type="EMBL" id="SMOL01000231">
    <property type="protein sequence ID" value="KAB2622492.1"/>
    <property type="molecule type" value="Genomic_DNA"/>
</dbReference>
<reference evidence="2 3" key="1">
    <citation type="submission" date="2019-09" db="EMBL/GenBank/DDBJ databases">
        <authorList>
            <person name="Ou C."/>
        </authorList>
    </citation>
    <scope>NUCLEOTIDE SEQUENCE [LARGE SCALE GENOMIC DNA]</scope>
    <source>
        <strain evidence="2">S2</strain>
        <tissue evidence="2">Leaf</tissue>
    </source>
</reference>
<evidence type="ECO:0000256" key="1">
    <source>
        <dbReference type="SAM" id="MobiDB-lite"/>
    </source>
</evidence>
<reference evidence="2 3" key="3">
    <citation type="submission" date="2019-11" db="EMBL/GenBank/DDBJ databases">
        <title>A de novo genome assembly of a pear dwarfing rootstock.</title>
        <authorList>
            <person name="Wang F."/>
            <person name="Wang J."/>
            <person name="Li S."/>
            <person name="Zhang Y."/>
            <person name="Fang M."/>
            <person name="Ma L."/>
            <person name="Zhao Y."/>
            <person name="Jiang S."/>
        </authorList>
    </citation>
    <scope>NUCLEOTIDE SEQUENCE [LARGE SCALE GENOMIC DNA]</scope>
    <source>
        <strain evidence="2">S2</strain>
        <tissue evidence="2">Leaf</tissue>
    </source>
</reference>
<feature type="compositionally biased region" description="Low complexity" evidence="1">
    <location>
        <begin position="158"/>
        <end position="175"/>
    </location>
</feature>
<protein>
    <submittedName>
        <fullName evidence="2">Uncharacterized protein</fullName>
    </submittedName>
</protein>
<organism evidence="2 3">
    <name type="scientific">Pyrus ussuriensis x Pyrus communis</name>
    <dbReference type="NCBI Taxonomy" id="2448454"/>
    <lineage>
        <taxon>Eukaryota</taxon>
        <taxon>Viridiplantae</taxon>
        <taxon>Streptophyta</taxon>
        <taxon>Embryophyta</taxon>
        <taxon>Tracheophyta</taxon>
        <taxon>Spermatophyta</taxon>
        <taxon>Magnoliopsida</taxon>
        <taxon>eudicotyledons</taxon>
        <taxon>Gunneridae</taxon>
        <taxon>Pentapetalae</taxon>
        <taxon>rosids</taxon>
        <taxon>fabids</taxon>
        <taxon>Rosales</taxon>
        <taxon>Rosaceae</taxon>
        <taxon>Amygdaloideae</taxon>
        <taxon>Maleae</taxon>
        <taxon>Pyrus</taxon>
    </lineage>
</organism>
<evidence type="ECO:0000313" key="3">
    <source>
        <dbReference type="Proteomes" id="UP000327157"/>
    </source>
</evidence>
<dbReference type="PANTHER" id="PTHR33018">
    <property type="entry name" value="OS10G0338966 PROTEIN-RELATED"/>
    <property type="match status" value="1"/>
</dbReference>
<feature type="compositionally biased region" description="Polar residues" evidence="1">
    <location>
        <begin position="142"/>
        <end position="152"/>
    </location>
</feature>
<reference evidence="3" key="2">
    <citation type="submission" date="2019-10" db="EMBL/GenBank/DDBJ databases">
        <title>A de novo genome assembly of a pear dwarfing rootstock.</title>
        <authorList>
            <person name="Wang F."/>
            <person name="Wang J."/>
            <person name="Li S."/>
            <person name="Zhang Y."/>
            <person name="Fang M."/>
            <person name="Ma L."/>
            <person name="Zhao Y."/>
            <person name="Jiang S."/>
        </authorList>
    </citation>
    <scope>NUCLEOTIDE SEQUENCE [LARGE SCALE GENOMIC DNA]</scope>
</reference>
<evidence type="ECO:0000313" key="2">
    <source>
        <dbReference type="EMBL" id="KAB2622492.1"/>
    </source>
</evidence>
<dbReference type="Proteomes" id="UP000327157">
    <property type="component" value="Chromosome 4"/>
</dbReference>
<dbReference type="OrthoDB" id="1730237at2759"/>
<sequence>MRAKQTMLHTMSRKGYACLEDEMIRKSETPEAITRGDVWIRGHTRKSGEFLNEEVATKKIQEANKNVIDVDKNSVKNYALAKALGPKRRGRVRGLGFGATPSQVSVQTYNRERVIMLEKELEDLKNIVHSLLVGRMGKNANSSPCVSTNHQGFGNLPNDSANHHANSANHHATSSKPQAKSSNLDASSGNLNHNSPKPQGTKCKLLNWTGTREVVALAEIASTNPQDLVHFVPLGPNHWKVWVLEILVDRYFYHLQK</sequence>
<proteinExistence type="predicted"/>